<feature type="domain" description="ABC transporter" evidence="4">
    <location>
        <begin position="2"/>
        <end position="227"/>
    </location>
</feature>
<name>A0ABV1RFG9_9ALTE</name>
<comment type="caution">
    <text evidence="5">The sequence shown here is derived from an EMBL/GenBank/DDBJ whole genome shotgun (WGS) entry which is preliminary data.</text>
</comment>
<dbReference type="InterPro" id="IPR027417">
    <property type="entry name" value="P-loop_NTPase"/>
</dbReference>
<keyword evidence="2" id="KW-0547">Nucleotide-binding</keyword>
<accession>A0ABV1RFG9</accession>
<evidence type="ECO:0000256" key="2">
    <source>
        <dbReference type="ARBA" id="ARBA00022741"/>
    </source>
</evidence>
<dbReference type="InterPro" id="IPR003439">
    <property type="entry name" value="ABC_transporter-like_ATP-bd"/>
</dbReference>
<dbReference type="Gene3D" id="3.40.50.300">
    <property type="entry name" value="P-loop containing nucleotide triphosphate hydrolases"/>
    <property type="match status" value="2"/>
</dbReference>
<dbReference type="GO" id="GO:0005524">
    <property type="term" value="F:ATP binding"/>
    <property type="evidence" value="ECO:0007669"/>
    <property type="project" value="UniProtKB-KW"/>
</dbReference>
<keyword evidence="6" id="KW-1185">Reference proteome</keyword>
<evidence type="ECO:0000256" key="3">
    <source>
        <dbReference type="ARBA" id="ARBA00022840"/>
    </source>
</evidence>
<dbReference type="PROSITE" id="PS50893">
    <property type="entry name" value="ABC_TRANSPORTER_2"/>
    <property type="match status" value="2"/>
</dbReference>
<evidence type="ECO:0000313" key="5">
    <source>
        <dbReference type="EMBL" id="MER2491517.1"/>
    </source>
</evidence>
<dbReference type="PROSITE" id="PS00211">
    <property type="entry name" value="ABC_TRANSPORTER_1"/>
    <property type="match status" value="1"/>
</dbReference>
<reference evidence="5 6" key="1">
    <citation type="submission" date="2024-06" db="EMBL/GenBank/DDBJ databases">
        <authorList>
            <person name="Chen R.Y."/>
        </authorList>
    </citation>
    <scope>NUCLEOTIDE SEQUENCE [LARGE SCALE GENOMIC DNA]</scope>
    <source>
        <strain evidence="5 6">D2</strain>
    </source>
</reference>
<dbReference type="CDD" id="cd00267">
    <property type="entry name" value="ABC_ATPase"/>
    <property type="match status" value="1"/>
</dbReference>
<dbReference type="SUPFAM" id="SSF52540">
    <property type="entry name" value="P-loop containing nucleoside triphosphate hydrolases"/>
    <property type="match status" value="2"/>
</dbReference>
<sequence length="461" mass="52421">MTQLVDIQQLKHKHLNIQSWHIEANQSWCILGKNGSGKQYLDQLLDNRLEHFQAQQLKLPSPDKVRLISFEKQQAVYEHELKIDESDITNEVDYGTPAKNFLPADKLNHPLVTTLGLQDKLNTGYRQLSTGEGRKLLILQAIFAGIELLVCDNPFDSLDVESCEALNQALLQIKQHGISVLLLLSNRTDIPAWCDKIALLERGNLLPLGDYQTAHNLVKQFMAFEQADHTDWPEKPREESNDLHTELANLNKVTVKYDDNLILHNIDLTIKPLQHTLITGKNGCGKSTLMHLITGDCPQCFSNEVTVFGYRRGRGETIWDIKKDLGIVSSELHRNYRVRCNALTVVASGFYDSIGLYKQPSQTQLKIAKQWLNKVGLAMHANTLFQQLSYGEQRLLLIARALVKAPLLLMLDEPAQGLDEINRQLVLSFLQHLQNQQHSTIVLVSHRSDEHLPLFKQHIQL</sequence>
<dbReference type="SMART" id="SM00382">
    <property type="entry name" value="AAA"/>
    <property type="match status" value="2"/>
</dbReference>
<dbReference type="Proteomes" id="UP001467690">
    <property type="component" value="Unassembled WGS sequence"/>
</dbReference>
<dbReference type="PANTHER" id="PTHR43553">
    <property type="entry name" value="HEAVY METAL TRANSPORTER"/>
    <property type="match status" value="1"/>
</dbReference>
<gene>
    <name evidence="5" type="ORF">ABS311_06445</name>
</gene>
<protein>
    <submittedName>
        <fullName evidence="5">ATP-binding cassette domain-containing protein</fullName>
    </submittedName>
</protein>
<proteinExistence type="predicted"/>
<organism evidence="5 6">
    <name type="scientific">Catenovulum sediminis</name>
    <dbReference type="NCBI Taxonomy" id="1740262"/>
    <lineage>
        <taxon>Bacteria</taxon>
        <taxon>Pseudomonadati</taxon>
        <taxon>Pseudomonadota</taxon>
        <taxon>Gammaproteobacteria</taxon>
        <taxon>Alteromonadales</taxon>
        <taxon>Alteromonadaceae</taxon>
        <taxon>Catenovulum</taxon>
    </lineage>
</organism>
<feature type="domain" description="ABC transporter" evidence="4">
    <location>
        <begin position="245"/>
        <end position="461"/>
    </location>
</feature>
<dbReference type="PANTHER" id="PTHR43553:SF3">
    <property type="entry name" value="ABC TRANSPORTER ATP-BINDING PROTEIN MODF"/>
    <property type="match status" value="1"/>
</dbReference>
<dbReference type="EMBL" id="JBELOE010000125">
    <property type="protein sequence ID" value="MER2491517.1"/>
    <property type="molecule type" value="Genomic_DNA"/>
</dbReference>
<dbReference type="Pfam" id="PF00005">
    <property type="entry name" value="ABC_tran"/>
    <property type="match status" value="2"/>
</dbReference>
<evidence type="ECO:0000256" key="1">
    <source>
        <dbReference type="ARBA" id="ARBA00022448"/>
    </source>
</evidence>
<keyword evidence="3 5" id="KW-0067">ATP-binding</keyword>
<dbReference type="RefSeq" id="WP_350401117.1">
    <property type="nucleotide sequence ID" value="NZ_JBELOE010000125.1"/>
</dbReference>
<evidence type="ECO:0000259" key="4">
    <source>
        <dbReference type="PROSITE" id="PS50893"/>
    </source>
</evidence>
<dbReference type="InterPro" id="IPR050095">
    <property type="entry name" value="ECF_ABC_transporter_ATP-bd"/>
</dbReference>
<evidence type="ECO:0000313" key="6">
    <source>
        <dbReference type="Proteomes" id="UP001467690"/>
    </source>
</evidence>
<keyword evidence="1" id="KW-0813">Transport</keyword>
<dbReference type="InterPro" id="IPR003593">
    <property type="entry name" value="AAA+_ATPase"/>
</dbReference>
<dbReference type="InterPro" id="IPR017871">
    <property type="entry name" value="ABC_transporter-like_CS"/>
</dbReference>